<reference evidence="1 2" key="1">
    <citation type="submission" date="2011-07" db="EMBL/GenBank/DDBJ databases">
        <title>The complete genome of chromosome of Emticicia oligotrophica DSM 17448.</title>
        <authorList>
            <consortium name="US DOE Joint Genome Institute (JGI-PGF)"/>
            <person name="Lucas S."/>
            <person name="Han J."/>
            <person name="Lapidus A."/>
            <person name="Bruce D."/>
            <person name="Goodwin L."/>
            <person name="Pitluck S."/>
            <person name="Peters L."/>
            <person name="Kyrpides N."/>
            <person name="Mavromatis K."/>
            <person name="Ivanova N."/>
            <person name="Ovchinnikova G."/>
            <person name="Teshima H."/>
            <person name="Detter J.C."/>
            <person name="Tapia R."/>
            <person name="Han C."/>
            <person name="Land M."/>
            <person name="Hauser L."/>
            <person name="Markowitz V."/>
            <person name="Cheng J.-F."/>
            <person name="Hugenholtz P."/>
            <person name="Woyke T."/>
            <person name="Wu D."/>
            <person name="Tindall B."/>
            <person name="Pomrenke H."/>
            <person name="Brambilla E."/>
            <person name="Klenk H.-P."/>
            <person name="Eisen J.A."/>
        </authorList>
    </citation>
    <scope>NUCLEOTIDE SEQUENCE [LARGE SCALE GENOMIC DNA]</scope>
    <source>
        <strain evidence="1 2">DSM 17448</strain>
    </source>
</reference>
<name>A0ABN4ATT5_EMTOG</name>
<keyword evidence="2" id="KW-1185">Reference proteome</keyword>
<organism evidence="1 2">
    <name type="scientific">Emticicia oligotrophica (strain DSM 17448 / CIP 109782 / MTCC 6937 / GPTSA100-15)</name>
    <dbReference type="NCBI Taxonomy" id="929562"/>
    <lineage>
        <taxon>Bacteria</taxon>
        <taxon>Pseudomonadati</taxon>
        <taxon>Bacteroidota</taxon>
        <taxon>Cytophagia</taxon>
        <taxon>Cytophagales</taxon>
        <taxon>Leadbetterellaceae</taxon>
        <taxon>Emticicia</taxon>
    </lineage>
</organism>
<proteinExistence type="predicted"/>
<dbReference type="EMBL" id="CP002961">
    <property type="protein sequence ID" value="AFK04906.1"/>
    <property type="molecule type" value="Genomic_DNA"/>
</dbReference>
<gene>
    <name evidence="1" type="ordered locus">Emtol_3780</name>
</gene>
<protein>
    <submittedName>
        <fullName evidence="1">Uncharacterized protein</fullName>
    </submittedName>
</protein>
<accession>A0ABN4ATT5</accession>
<dbReference type="Proteomes" id="UP000002875">
    <property type="component" value="Chromosome"/>
</dbReference>
<evidence type="ECO:0000313" key="2">
    <source>
        <dbReference type="Proteomes" id="UP000002875"/>
    </source>
</evidence>
<dbReference type="PROSITE" id="PS51257">
    <property type="entry name" value="PROKAR_LIPOPROTEIN"/>
    <property type="match status" value="1"/>
</dbReference>
<evidence type="ECO:0000313" key="1">
    <source>
        <dbReference type="EMBL" id="AFK04906.1"/>
    </source>
</evidence>
<sequence length="130" mass="15086">MGNTILKYLLFLCILLMGASCRADEFKRNISPTLSPHKRNSIVLPLSGLTKTFALTLKTAISFYNLFFYLEEIVEDAKTNKKPYPTQENNYTKKPSICLLGLQSKFTYYYLFKKNHKGHKRFILNCAYLL</sequence>